<evidence type="ECO:0000313" key="7">
    <source>
        <dbReference type="Proteomes" id="UP000224915"/>
    </source>
</evidence>
<evidence type="ECO:0000256" key="2">
    <source>
        <dbReference type="ARBA" id="ARBA00022801"/>
    </source>
</evidence>
<dbReference type="Proteomes" id="UP000224915">
    <property type="component" value="Unassembled WGS sequence"/>
</dbReference>
<accession>A0A2A9D3S6</accession>
<feature type="chain" id="PRO_5038486721" evidence="4">
    <location>
        <begin position="34"/>
        <end position="492"/>
    </location>
</feature>
<dbReference type="InterPro" id="IPR050248">
    <property type="entry name" value="Polysacc_deacetylase_ArnD"/>
</dbReference>
<dbReference type="InterPro" id="IPR002509">
    <property type="entry name" value="NODB_dom"/>
</dbReference>
<dbReference type="GO" id="GO:0016810">
    <property type="term" value="F:hydrolase activity, acting on carbon-nitrogen (but not peptide) bonds"/>
    <property type="evidence" value="ECO:0007669"/>
    <property type="project" value="InterPro"/>
</dbReference>
<feature type="signal peptide" evidence="4">
    <location>
        <begin position="1"/>
        <end position="33"/>
    </location>
</feature>
<dbReference type="Gene3D" id="3.20.20.370">
    <property type="entry name" value="Glycoside hydrolase/deacetylase"/>
    <property type="match status" value="1"/>
</dbReference>
<evidence type="ECO:0000256" key="4">
    <source>
        <dbReference type="SAM" id="SignalP"/>
    </source>
</evidence>
<dbReference type="GO" id="GO:0005975">
    <property type="term" value="P:carbohydrate metabolic process"/>
    <property type="evidence" value="ECO:0007669"/>
    <property type="project" value="InterPro"/>
</dbReference>
<dbReference type="PANTHER" id="PTHR10587:SF133">
    <property type="entry name" value="CHITIN DEACETYLASE 1-RELATED"/>
    <property type="match status" value="1"/>
</dbReference>
<dbReference type="SUPFAM" id="SSF88713">
    <property type="entry name" value="Glycoside hydrolase/deacetylase"/>
    <property type="match status" value="1"/>
</dbReference>
<dbReference type="GO" id="GO:0016020">
    <property type="term" value="C:membrane"/>
    <property type="evidence" value="ECO:0007669"/>
    <property type="project" value="TreeGrafter"/>
</dbReference>
<organism evidence="6 7">
    <name type="scientific">Serinibacter salmoneus</name>
    <dbReference type="NCBI Taxonomy" id="556530"/>
    <lineage>
        <taxon>Bacteria</taxon>
        <taxon>Bacillati</taxon>
        <taxon>Actinomycetota</taxon>
        <taxon>Actinomycetes</taxon>
        <taxon>Micrococcales</taxon>
        <taxon>Beutenbergiaceae</taxon>
        <taxon>Serinibacter</taxon>
    </lineage>
</organism>
<dbReference type="PROSITE" id="PS51677">
    <property type="entry name" value="NODB"/>
    <property type="match status" value="1"/>
</dbReference>
<feature type="domain" description="NodB homology" evidence="5">
    <location>
        <begin position="296"/>
        <end position="472"/>
    </location>
</feature>
<evidence type="ECO:0000256" key="3">
    <source>
        <dbReference type="SAM" id="MobiDB-lite"/>
    </source>
</evidence>
<evidence type="ECO:0000256" key="1">
    <source>
        <dbReference type="ARBA" id="ARBA00022723"/>
    </source>
</evidence>
<dbReference type="PANTHER" id="PTHR10587">
    <property type="entry name" value="GLYCOSYL TRANSFERASE-RELATED"/>
    <property type="match status" value="1"/>
</dbReference>
<keyword evidence="1" id="KW-0479">Metal-binding</keyword>
<feature type="region of interest" description="Disordered" evidence="3">
    <location>
        <begin position="263"/>
        <end position="287"/>
    </location>
</feature>
<sequence length="492" mass="50031">MDVDRGSNTARTPRARGLLAALAAAALALTACTSPEGESTPAAEVVDTPAAVDAASLGLIEAGSQEQDAEGGGNSGTAVGLADLAALPGSGALVEALTGAVGDGVGVDIVTASRQILGLTPHSDEAAPGEDYRDAPPVYYGDLTTGQVITTADLFTTRGVAALTAALAATEGTTQVAAADAQPSEEGEEALQASPPPDVRFSAEGDVLVVDGAHSLRVPRAATDGWLTDQGRVVRAAARSQADLASLVAQSGDLEIAVREIPLPPVGKAPPAPKPKPAPQPSTGGGGGGVDCAVESCVALTFDDGPNAQTSRLLGILADRDVKATFFMVGQSVASNPAIARAVADAGHQIGNHTWRHPDLTTLDANGVREQFTATAAAIKDATGIVPSIQRPPYGAWDETVKSVSGELGLSLILWDVDTLDWKHRDPAKTLEVVKANAHRGSIVLMHDIHATSVDAVNDVISYLQGQGHTLVTVDELMGGSTTPGGVYYSGR</sequence>
<protein>
    <submittedName>
        <fullName evidence="6">Peptidoglycan/xylan/chitin deacetylase (PgdA/CDA1 family)</fullName>
    </submittedName>
</protein>
<keyword evidence="2" id="KW-0378">Hydrolase</keyword>
<keyword evidence="7" id="KW-1185">Reference proteome</keyword>
<comment type="caution">
    <text evidence="6">The sequence shown here is derived from an EMBL/GenBank/DDBJ whole genome shotgun (WGS) entry which is preliminary data.</text>
</comment>
<dbReference type="AlphaFoldDB" id="A0A2A9D3S6"/>
<proteinExistence type="predicted"/>
<keyword evidence="4" id="KW-0732">Signal</keyword>
<dbReference type="GO" id="GO:0046872">
    <property type="term" value="F:metal ion binding"/>
    <property type="evidence" value="ECO:0007669"/>
    <property type="project" value="UniProtKB-KW"/>
</dbReference>
<dbReference type="Pfam" id="PF01522">
    <property type="entry name" value="Polysacc_deac_1"/>
    <property type="match status" value="1"/>
</dbReference>
<dbReference type="PROSITE" id="PS51257">
    <property type="entry name" value="PROKAR_LIPOPROTEIN"/>
    <property type="match status" value="1"/>
</dbReference>
<reference evidence="6 7" key="1">
    <citation type="submission" date="2017-10" db="EMBL/GenBank/DDBJ databases">
        <title>Sequencing the genomes of 1000 actinobacteria strains.</title>
        <authorList>
            <person name="Klenk H.-P."/>
        </authorList>
    </citation>
    <scope>NUCLEOTIDE SEQUENCE [LARGE SCALE GENOMIC DNA]</scope>
    <source>
        <strain evidence="6 7">DSM 21801</strain>
    </source>
</reference>
<gene>
    <name evidence="6" type="ORF">ATL40_2941</name>
</gene>
<feature type="compositionally biased region" description="Pro residues" evidence="3">
    <location>
        <begin position="263"/>
        <end position="280"/>
    </location>
</feature>
<dbReference type="RefSeq" id="WP_098470164.1">
    <property type="nucleotide sequence ID" value="NZ_PDJD01000001.1"/>
</dbReference>
<dbReference type="InterPro" id="IPR011330">
    <property type="entry name" value="Glyco_hydro/deAcase_b/a-brl"/>
</dbReference>
<name>A0A2A9D3S6_9MICO</name>
<evidence type="ECO:0000259" key="5">
    <source>
        <dbReference type="PROSITE" id="PS51677"/>
    </source>
</evidence>
<dbReference type="EMBL" id="PDJD01000001">
    <property type="protein sequence ID" value="PFG21314.1"/>
    <property type="molecule type" value="Genomic_DNA"/>
</dbReference>
<evidence type="ECO:0000313" key="6">
    <source>
        <dbReference type="EMBL" id="PFG21314.1"/>
    </source>
</evidence>